<feature type="binding site" evidence="6">
    <location>
        <position position="360"/>
    </location>
    <ligand>
        <name>[4Fe-4S] cluster</name>
        <dbReference type="ChEBI" id="CHEBI:49883"/>
    </ligand>
</feature>
<dbReference type="InterPro" id="IPR036008">
    <property type="entry name" value="Aconitase_4Fe-4S_dom"/>
</dbReference>
<keyword evidence="5 6" id="KW-0456">Lyase</keyword>
<dbReference type="STRING" id="1817816.A2Y64_06940"/>
<evidence type="ECO:0000256" key="3">
    <source>
        <dbReference type="ARBA" id="ARBA00023004"/>
    </source>
</evidence>
<dbReference type="AlphaFoldDB" id="A0A1F5FJ57"/>
<proteinExistence type="inferred from homology"/>
<keyword evidence="2 6" id="KW-0479">Metal-binding</keyword>
<reference evidence="8 9" key="1">
    <citation type="journal article" date="2016" name="Nat. Commun.">
        <title>Thousands of microbial genomes shed light on interconnected biogeochemical processes in an aquifer system.</title>
        <authorList>
            <person name="Anantharaman K."/>
            <person name="Brown C.T."/>
            <person name="Hug L.A."/>
            <person name="Sharon I."/>
            <person name="Castelle C.J."/>
            <person name="Probst A.J."/>
            <person name="Thomas B.C."/>
            <person name="Singh A."/>
            <person name="Wilkins M.J."/>
            <person name="Karaoz U."/>
            <person name="Brodie E.L."/>
            <person name="Williams K.H."/>
            <person name="Hubbard S.S."/>
            <person name="Banfield J.F."/>
        </authorList>
    </citation>
    <scope>NUCLEOTIDE SEQUENCE [LARGE SCALE GENOMIC DNA]</scope>
</reference>
<keyword evidence="6" id="KW-0100">Branched-chain amino acid biosynthesis</keyword>
<dbReference type="GO" id="GO:0009098">
    <property type="term" value="P:L-leucine biosynthetic process"/>
    <property type="evidence" value="ECO:0007669"/>
    <property type="project" value="UniProtKB-UniRule"/>
</dbReference>
<comment type="subunit">
    <text evidence="6">Heterodimer of LeuC and LeuD.</text>
</comment>
<protein>
    <recommendedName>
        <fullName evidence="6">3-isopropylmalate dehydratase large subunit</fullName>
        <ecNumber evidence="6">4.2.1.33</ecNumber>
    </recommendedName>
    <alternativeName>
        <fullName evidence="6">Alpha-IPM isomerase</fullName>
        <shortName evidence="6">IPMI</shortName>
    </alternativeName>
    <alternativeName>
        <fullName evidence="6">Isopropylmalate isomerase</fullName>
    </alternativeName>
</protein>
<dbReference type="PROSITE" id="PS00450">
    <property type="entry name" value="ACONITASE_1"/>
    <property type="match status" value="1"/>
</dbReference>
<keyword evidence="1 6" id="KW-0004">4Fe-4S</keyword>
<dbReference type="InterPro" id="IPR001030">
    <property type="entry name" value="Acoase/IPM_deHydtase_lsu_aba"/>
</dbReference>
<evidence type="ECO:0000256" key="4">
    <source>
        <dbReference type="ARBA" id="ARBA00023014"/>
    </source>
</evidence>
<dbReference type="EC" id="4.2.1.33" evidence="6"/>
<dbReference type="NCBIfam" id="TIGR01343">
    <property type="entry name" value="hacA_fam"/>
    <property type="match status" value="1"/>
</dbReference>
<sequence length="416" mass="43309">MGQTLAEKIISAHSGGPAAPGELVIADVDAALVQDGTGPLAVRELEKAGKVQAAHPERTVIFLDHASPSPRKELSNAHAILRDFARKTGVIVSEIGEGVCHQRMVEDYIRPGDLLVGADSHTVTAGALGAFATGMGSTDVAFAIALGKVWLRVPESFKIELAGSFTPGVYAKDLMLTIIGRIGADGATYKSLDFTGPGASGLTMSERFTLANMSVEAGAKAGIFAADAKTKEFLTEMGRPGDFSPIAPDTDAVYEKTFTFDLGKLEPTVSFPHTVDNTRPVGEAQGIKIHQAFLGTCTNGRLDDLSIAAGIVEGKKTAPGVRFLICPASRKVYRAALDEGLLGIFVDAGATVLPPGCGPCVGIHQGVLGDGEVCIATQNRNFHGRMGNPEGFIYLASPATVAASALAGEITDPRRA</sequence>
<evidence type="ECO:0000313" key="8">
    <source>
        <dbReference type="EMBL" id="OGD79675.1"/>
    </source>
</evidence>
<dbReference type="PRINTS" id="PR00415">
    <property type="entry name" value="ACONITASE"/>
</dbReference>
<dbReference type="PANTHER" id="PTHR43822">
    <property type="entry name" value="HOMOACONITASE, MITOCHONDRIAL-RELATED"/>
    <property type="match status" value="1"/>
</dbReference>
<dbReference type="InterPro" id="IPR006251">
    <property type="entry name" value="Homoacnase/IPMdehydase_lsu"/>
</dbReference>
<feature type="binding site" evidence="6">
    <location>
        <position position="297"/>
    </location>
    <ligand>
        <name>[4Fe-4S] cluster</name>
        <dbReference type="ChEBI" id="CHEBI:49883"/>
    </ligand>
</feature>
<dbReference type="InterPro" id="IPR018136">
    <property type="entry name" value="Aconitase_4Fe-4S_BS"/>
</dbReference>
<evidence type="ECO:0000256" key="2">
    <source>
        <dbReference type="ARBA" id="ARBA00022723"/>
    </source>
</evidence>
<evidence type="ECO:0000313" key="9">
    <source>
        <dbReference type="Proteomes" id="UP000177187"/>
    </source>
</evidence>
<dbReference type="HAMAP" id="MF_01027">
    <property type="entry name" value="LeuC_type2"/>
    <property type="match status" value="1"/>
</dbReference>
<evidence type="ECO:0000256" key="6">
    <source>
        <dbReference type="HAMAP-Rule" id="MF_01027"/>
    </source>
</evidence>
<dbReference type="InterPro" id="IPR033941">
    <property type="entry name" value="IPMI_cat"/>
</dbReference>
<accession>A0A1F5FJ57</accession>
<comment type="catalytic activity">
    <reaction evidence="6">
        <text>(2R,3S)-3-isopropylmalate = (2S)-2-isopropylmalate</text>
        <dbReference type="Rhea" id="RHEA:32287"/>
        <dbReference type="ChEBI" id="CHEBI:1178"/>
        <dbReference type="ChEBI" id="CHEBI:35121"/>
        <dbReference type="EC" id="4.2.1.33"/>
    </reaction>
</comment>
<dbReference type="Pfam" id="PF00330">
    <property type="entry name" value="Aconitase"/>
    <property type="match status" value="2"/>
</dbReference>
<comment type="cofactor">
    <cofactor evidence="6">
        <name>[4Fe-4S] cluster</name>
        <dbReference type="ChEBI" id="CHEBI:49883"/>
    </cofactor>
    <text evidence="6">Binds 1 [4Fe-4S] cluster per subunit.</text>
</comment>
<dbReference type="GO" id="GO:0003861">
    <property type="term" value="F:3-isopropylmalate dehydratase activity"/>
    <property type="evidence" value="ECO:0007669"/>
    <property type="project" value="UniProtKB-UniRule"/>
</dbReference>
<name>A0A1F5FJ57_9BACT</name>
<dbReference type="Proteomes" id="UP000177187">
    <property type="component" value="Unassembled WGS sequence"/>
</dbReference>
<dbReference type="GO" id="GO:0046872">
    <property type="term" value="F:metal ion binding"/>
    <property type="evidence" value="ECO:0007669"/>
    <property type="project" value="UniProtKB-KW"/>
</dbReference>
<evidence type="ECO:0000256" key="5">
    <source>
        <dbReference type="ARBA" id="ARBA00023239"/>
    </source>
</evidence>
<dbReference type="UniPathway" id="UPA00048">
    <property type="reaction ID" value="UER00071"/>
</dbReference>
<feature type="domain" description="Aconitase/3-isopropylmalate dehydratase large subunit alpha/beta/alpha" evidence="7">
    <location>
        <begin position="284"/>
        <end position="408"/>
    </location>
</feature>
<keyword evidence="6" id="KW-0028">Amino-acid biosynthesis</keyword>
<feature type="binding site" evidence="6">
    <location>
        <position position="357"/>
    </location>
    <ligand>
        <name>[4Fe-4S] cluster</name>
        <dbReference type="ChEBI" id="CHEBI:49883"/>
    </ligand>
</feature>
<evidence type="ECO:0000259" key="7">
    <source>
        <dbReference type="Pfam" id="PF00330"/>
    </source>
</evidence>
<keyword evidence="6" id="KW-0432">Leucine biosynthesis</keyword>
<comment type="pathway">
    <text evidence="6">Amino-acid biosynthesis; L-leucine biosynthesis; L-leucine from 3-methyl-2-oxobutanoate: step 2/4.</text>
</comment>
<organism evidence="8 9">
    <name type="scientific">Candidatus Coatesbacteria bacterium RBG_13_66_14</name>
    <dbReference type="NCBI Taxonomy" id="1817816"/>
    <lineage>
        <taxon>Bacteria</taxon>
        <taxon>Candidatus Coatesiibacteriota</taxon>
    </lineage>
</organism>
<gene>
    <name evidence="6" type="primary">leuC</name>
    <name evidence="8" type="ORF">A2Y64_06940</name>
</gene>
<dbReference type="InterPro" id="IPR011826">
    <property type="entry name" value="HAcnase/IPMdehydase_lsu_prok"/>
</dbReference>
<evidence type="ECO:0000256" key="1">
    <source>
        <dbReference type="ARBA" id="ARBA00022485"/>
    </source>
</evidence>
<dbReference type="GO" id="GO:0051539">
    <property type="term" value="F:4 iron, 4 sulfur cluster binding"/>
    <property type="evidence" value="ECO:0007669"/>
    <property type="project" value="UniProtKB-KW"/>
</dbReference>
<dbReference type="NCBIfam" id="TIGR02086">
    <property type="entry name" value="IPMI_arch"/>
    <property type="match status" value="1"/>
</dbReference>
<keyword evidence="4 6" id="KW-0411">Iron-sulfur</keyword>
<dbReference type="InterPro" id="IPR050067">
    <property type="entry name" value="IPM_dehydratase_rel_enz"/>
</dbReference>
<feature type="domain" description="Aconitase/3-isopropylmalate dehydratase large subunit alpha/beta/alpha" evidence="7">
    <location>
        <begin position="7"/>
        <end position="283"/>
    </location>
</feature>
<comment type="similarity">
    <text evidence="6">Belongs to the aconitase/IPM isomerase family. LeuC type 2 subfamily.</text>
</comment>
<comment type="caution">
    <text evidence="8">The sequence shown here is derived from an EMBL/GenBank/DDBJ whole genome shotgun (WGS) entry which is preliminary data.</text>
</comment>
<dbReference type="PROSITE" id="PS01244">
    <property type="entry name" value="ACONITASE_2"/>
    <property type="match status" value="1"/>
</dbReference>
<keyword evidence="3 6" id="KW-0408">Iron</keyword>
<dbReference type="SUPFAM" id="SSF53732">
    <property type="entry name" value="Aconitase iron-sulfur domain"/>
    <property type="match status" value="1"/>
</dbReference>
<dbReference type="PANTHER" id="PTHR43822:SF2">
    <property type="entry name" value="HOMOACONITASE, MITOCHONDRIAL"/>
    <property type="match status" value="1"/>
</dbReference>
<dbReference type="EMBL" id="MFAF01000004">
    <property type="protein sequence ID" value="OGD79675.1"/>
    <property type="molecule type" value="Genomic_DNA"/>
</dbReference>
<comment type="function">
    <text evidence="6">Catalyzes the isomerization between 2-isopropylmalate and 3-isopropylmalate, via the formation of 2-isopropylmaleate.</text>
</comment>
<dbReference type="InterPro" id="IPR015931">
    <property type="entry name" value="Acnase/IPM_dHydase_lsu_aba_1/3"/>
</dbReference>
<dbReference type="CDD" id="cd01583">
    <property type="entry name" value="IPMI"/>
    <property type="match status" value="1"/>
</dbReference>
<dbReference type="Gene3D" id="3.30.499.10">
    <property type="entry name" value="Aconitase, domain 3"/>
    <property type="match status" value="2"/>
</dbReference>
<dbReference type="NCBIfam" id="NF001614">
    <property type="entry name" value="PRK00402.1"/>
    <property type="match status" value="1"/>
</dbReference>